<accession>A0A0C9ZZS0</accession>
<evidence type="ECO:0000256" key="1">
    <source>
        <dbReference type="SAM" id="MobiDB-lite"/>
    </source>
</evidence>
<keyword evidence="2" id="KW-0472">Membrane</keyword>
<dbReference type="EMBL" id="KN833695">
    <property type="protein sequence ID" value="KIK27742.1"/>
    <property type="molecule type" value="Genomic_DNA"/>
</dbReference>
<name>A0A0C9ZZS0_9AGAM</name>
<proteinExistence type="predicted"/>
<gene>
    <name evidence="3" type="ORF">PISMIDRAFT_674653</name>
</gene>
<evidence type="ECO:0000256" key="2">
    <source>
        <dbReference type="SAM" id="Phobius"/>
    </source>
</evidence>
<dbReference type="AlphaFoldDB" id="A0A0C9ZZS0"/>
<reference evidence="4" key="2">
    <citation type="submission" date="2015-01" db="EMBL/GenBank/DDBJ databases">
        <title>Evolutionary Origins and Diversification of the Mycorrhizal Mutualists.</title>
        <authorList>
            <consortium name="DOE Joint Genome Institute"/>
            <consortium name="Mycorrhizal Genomics Consortium"/>
            <person name="Kohler A."/>
            <person name="Kuo A."/>
            <person name="Nagy L.G."/>
            <person name="Floudas D."/>
            <person name="Copeland A."/>
            <person name="Barry K.W."/>
            <person name="Cichocki N."/>
            <person name="Veneault-Fourrey C."/>
            <person name="LaButti K."/>
            <person name="Lindquist E.A."/>
            <person name="Lipzen A."/>
            <person name="Lundell T."/>
            <person name="Morin E."/>
            <person name="Murat C."/>
            <person name="Riley R."/>
            <person name="Ohm R."/>
            <person name="Sun H."/>
            <person name="Tunlid A."/>
            <person name="Henrissat B."/>
            <person name="Grigoriev I.V."/>
            <person name="Hibbett D.S."/>
            <person name="Martin F."/>
        </authorList>
    </citation>
    <scope>NUCLEOTIDE SEQUENCE [LARGE SCALE GENOMIC DNA]</scope>
    <source>
        <strain evidence="4">441</strain>
    </source>
</reference>
<feature type="transmembrane region" description="Helical" evidence="2">
    <location>
        <begin position="149"/>
        <end position="176"/>
    </location>
</feature>
<evidence type="ECO:0000313" key="4">
    <source>
        <dbReference type="Proteomes" id="UP000054018"/>
    </source>
</evidence>
<feature type="transmembrane region" description="Helical" evidence="2">
    <location>
        <begin position="98"/>
        <end position="119"/>
    </location>
</feature>
<dbReference type="Proteomes" id="UP000054018">
    <property type="component" value="Unassembled WGS sequence"/>
</dbReference>
<keyword evidence="2" id="KW-0812">Transmembrane</keyword>
<dbReference type="STRING" id="765257.A0A0C9ZZS0"/>
<keyword evidence="4" id="KW-1185">Reference proteome</keyword>
<feature type="transmembrane region" description="Helical" evidence="2">
    <location>
        <begin position="21"/>
        <end position="42"/>
    </location>
</feature>
<protein>
    <submittedName>
        <fullName evidence="3">Uncharacterized protein</fullName>
    </submittedName>
</protein>
<dbReference type="OrthoDB" id="7862095at2759"/>
<evidence type="ECO:0000313" key="3">
    <source>
        <dbReference type="EMBL" id="KIK27742.1"/>
    </source>
</evidence>
<organism evidence="3 4">
    <name type="scientific">Pisolithus microcarpus 441</name>
    <dbReference type="NCBI Taxonomy" id="765257"/>
    <lineage>
        <taxon>Eukaryota</taxon>
        <taxon>Fungi</taxon>
        <taxon>Dikarya</taxon>
        <taxon>Basidiomycota</taxon>
        <taxon>Agaricomycotina</taxon>
        <taxon>Agaricomycetes</taxon>
        <taxon>Agaricomycetidae</taxon>
        <taxon>Boletales</taxon>
        <taxon>Sclerodermatineae</taxon>
        <taxon>Pisolithaceae</taxon>
        <taxon>Pisolithus</taxon>
    </lineage>
</organism>
<reference evidence="3 4" key="1">
    <citation type="submission" date="2014-04" db="EMBL/GenBank/DDBJ databases">
        <authorList>
            <consortium name="DOE Joint Genome Institute"/>
            <person name="Kuo A."/>
            <person name="Kohler A."/>
            <person name="Costa M.D."/>
            <person name="Nagy L.G."/>
            <person name="Floudas D."/>
            <person name="Copeland A."/>
            <person name="Barry K.W."/>
            <person name="Cichocki N."/>
            <person name="Veneault-Fourrey C."/>
            <person name="LaButti K."/>
            <person name="Lindquist E.A."/>
            <person name="Lipzen A."/>
            <person name="Lundell T."/>
            <person name="Morin E."/>
            <person name="Murat C."/>
            <person name="Sun H."/>
            <person name="Tunlid A."/>
            <person name="Henrissat B."/>
            <person name="Grigoriev I.V."/>
            <person name="Hibbett D.S."/>
            <person name="Martin F."/>
            <person name="Nordberg H.P."/>
            <person name="Cantor M.N."/>
            <person name="Hua S.X."/>
        </authorList>
    </citation>
    <scope>NUCLEOTIDE SEQUENCE [LARGE SCALE GENOMIC DNA]</scope>
    <source>
        <strain evidence="3 4">441</strain>
    </source>
</reference>
<feature type="region of interest" description="Disordered" evidence="1">
    <location>
        <begin position="294"/>
        <end position="323"/>
    </location>
</feature>
<keyword evidence="2" id="KW-1133">Transmembrane helix</keyword>
<sequence>MSLSNRLKTRIFYSDSFFFCMPIRVGFVLMTVSTFLVAGAISTTVWFELSPGSYQLTTDERVAFLLTGVVETILCLLSIAGFVGLVARKQSFIMLYTYTLYAHTILNVITGVYFMVTVLKGNRQQLVDYCPSVLASASTESSCTRFTNIWSYVLIAIVAILLLLELYGTVIAIRYVHNLHIQKRGDRSRCLNYFHALATPSQKHSRQTSDDVELLRRDGTGASYSAVPHVDLYDPEGRALDTGLRSPTAYSLVPVYERGLSVLPPSRSPQPSHETLSCDRSECVGALPVRLSSNSSAGVSPSGLEVLGNREPLSPEEEECPASPCTEELSTAAHAALMDHAAYVRPAFSLSPCESLRLYSDLQ</sequence>
<dbReference type="HOGENOM" id="CLU_685452_0_0_1"/>
<feature type="transmembrane region" description="Helical" evidence="2">
    <location>
        <begin position="62"/>
        <end position="86"/>
    </location>
</feature>